<dbReference type="PANTHER" id="PTHR12606">
    <property type="entry name" value="SENTRIN/SUMO-SPECIFIC PROTEASE"/>
    <property type="match status" value="1"/>
</dbReference>
<dbReference type="SUPFAM" id="SSF54001">
    <property type="entry name" value="Cysteine proteinases"/>
    <property type="match status" value="1"/>
</dbReference>
<reference evidence="6" key="3">
    <citation type="submission" date="2015-04" db="UniProtKB">
        <authorList>
            <consortium name="EnsemblPlants"/>
        </authorList>
    </citation>
    <scope>IDENTIFICATION</scope>
</reference>
<evidence type="ECO:0000256" key="3">
    <source>
        <dbReference type="ARBA" id="ARBA00022801"/>
    </source>
</evidence>
<keyword evidence="7" id="KW-1185">Reference proteome</keyword>
<name>A0A0D9WVL3_9ORYZ</name>
<dbReference type="Pfam" id="PF02902">
    <property type="entry name" value="Peptidase_C48"/>
    <property type="match status" value="1"/>
</dbReference>
<dbReference type="InterPro" id="IPR003653">
    <property type="entry name" value="Peptidase_C48_C"/>
</dbReference>
<evidence type="ECO:0000256" key="4">
    <source>
        <dbReference type="ARBA" id="ARBA00022807"/>
    </source>
</evidence>
<evidence type="ECO:0000313" key="7">
    <source>
        <dbReference type="Proteomes" id="UP000032180"/>
    </source>
</evidence>
<evidence type="ECO:0000256" key="1">
    <source>
        <dbReference type="ARBA" id="ARBA00005234"/>
    </source>
</evidence>
<dbReference type="Gene3D" id="3.40.395.10">
    <property type="entry name" value="Adenoviral Proteinase, Chain A"/>
    <property type="match status" value="1"/>
</dbReference>
<keyword evidence="4" id="KW-0788">Thiol protease</keyword>
<dbReference type="AlphaFoldDB" id="A0A0D9WVL3"/>
<dbReference type="HOGENOM" id="CLU_060213_0_0_1"/>
<dbReference type="Gramene" id="LPERR07G03020.1">
    <property type="protein sequence ID" value="LPERR07G03020.1"/>
    <property type="gene ID" value="LPERR07G03020"/>
</dbReference>
<dbReference type="GO" id="GO:0005634">
    <property type="term" value="C:nucleus"/>
    <property type="evidence" value="ECO:0007669"/>
    <property type="project" value="TreeGrafter"/>
</dbReference>
<dbReference type="GO" id="GO:0016929">
    <property type="term" value="F:deSUMOylase activity"/>
    <property type="evidence" value="ECO:0007669"/>
    <property type="project" value="TreeGrafter"/>
</dbReference>
<organism evidence="6 7">
    <name type="scientific">Leersia perrieri</name>
    <dbReference type="NCBI Taxonomy" id="77586"/>
    <lineage>
        <taxon>Eukaryota</taxon>
        <taxon>Viridiplantae</taxon>
        <taxon>Streptophyta</taxon>
        <taxon>Embryophyta</taxon>
        <taxon>Tracheophyta</taxon>
        <taxon>Spermatophyta</taxon>
        <taxon>Magnoliopsida</taxon>
        <taxon>Liliopsida</taxon>
        <taxon>Poales</taxon>
        <taxon>Poaceae</taxon>
        <taxon>BOP clade</taxon>
        <taxon>Oryzoideae</taxon>
        <taxon>Oryzeae</taxon>
        <taxon>Oryzinae</taxon>
        <taxon>Leersia</taxon>
    </lineage>
</organism>
<dbReference type="InterPro" id="IPR038765">
    <property type="entry name" value="Papain-like_cys_pep_sf"/>
</dbReference>
<feature type="domain" description="Ubiquitin-like protease family profile" evidence="5">
    <location>
        <begin position="1"/>
        <end position="167"/>
    </location>
</feature>
<dbReference type="eggNOG" id="KOG0778">
    <property type="taxonomic scope" value="Eukaryota"/>
</dbReference>
<dbReference type="STRING" id="77586.A0A0D9WVL3"/>
<dbReference type="PANTHER" id="PTHR12606:SF141">
    <property type="entry name" value="GH15225P-RELATED"/>
    <property type="match status" value="1"/>
</dbReference>
<evidence type="ECO:0000313" key="6">
    <source>
        <dbReference type="EnsemblPlants" id="LPERR07G03020.1"/>
    </source>
</evidence>
<dbReference type="PROSITE" id="PS50600">
    <property type="entry name" value="ULP_PROTEASE"/>
    <property type="match status" value="1"/>
</dbReference>
<reference evidence="7" key="2">
    <citation type="submission" date="2013-12" db="EMBL/GenBank/DDBJ databases">
        <authorList>
            <person name="Yu Y."/>
            <person name="Lee S."/>
            <person name="de Baynast K."/>
            <person name="Wissotski M."/>
            <person name="Liu L."/>
            <person name="Talag J."/>
            <person name="Goicoechea J."/>
            <person name="Angelova A."/>
            <person name="Jetty R."/>
            <person name="Kudrna D."/>
            <person name="Golser W."/>
            <person name="Rivera L."/>
            <person name="Zhang J."/>
            <person name="Wing R."/>
        </authorList>
    </citation>
    <scope>NUCLEOTIDE SEQUENCE</scope>
</reference>
<dbReference type="Proteomes" id="UP000032180">
    <property type="component" value="Chromosome 7"/>
</dbReference>
<evidence type="ECO:0000256" key="2">
    <source>
        <dbReference type="ARBA" id="ARBA00022670"/>
    </source>
</evidence>
<dbReference type="GO" id="GO:0006508">
    <property type="term" value="P:proteolysis"/>
    <property type="evidence" value="ECO:0007669"/>
    <property type="project" value="UniProtKB-KW"/>
</dbReference>
<proteinExistence type="inferred from homology"/>
<evidence type="ECO:0000259" key="5">
    <source>
        <dbReference type="PROSITE" id="PS50600"/>
    </source>
</evidence>
<accession>A0A0D9WVL3</accession>
<protein>
    <recommendedName>
        <fullName evidence="5">Ubiquitin-like protease family profile domain-containing protein</fullName>
    </recommendedName>
</protein>
<reference evidence="6 7" key="1">
    <citation type="submission" date="2012-08" db="EMBL/GenBank/DDBJ databases">
        <title>Oryza genome evolution.</title>
        <authorList>
            <person name="Wing R.A."/>
        </authorList>
    </citation>
    <scope>NUCLEOTIDE SEQUENCE</scope>
</reference>
<dbReference type="EnsemblPlants" id="LPERR07G03020.1">
    <property type="protein sequence ID" value="LPERR07G03020.1"/>
    <property type="gene ID" value="LPERR07G03020"/>
</dbReference>
<sequence length="239" mass="28125">MRVFWGALSTSVSPRGLVDSYVVNAYAMKLSKDVKDKVYFLKTWVGIGVEETYQEATKKSFAFANDARPLHKYDLLYFPALYKHHWFVLVVDLNDKSFVFLDSIYGEEDNFYKEVPDLMIPRFIHAWTNFGYTGVDFWDFKVKYPVVPKQTNNRDCGIFAMKCMELWNPRVQMKDLIRPQDIHNIRKQIARDLLLSKHNSTRESIELVYNFNETKHGLYAGQARPFLGICPMKLCFHFF</sequence>
<dbReference type="GO" id="GO:0016926">
    <property type="term" value="P:protein desumoylation"/>
    <property type="evidence" value="ECO:0007669"/>
    <property type="project" value="TreeGrafter"/>
</dbReference>
<keyword evidence="2" id="KW-0645">Protease</keyword>
<comment type="similarity">
    <text evidence="1">Belongs to the peptidase C48 family.</text>
</comment>
<keyword evidence="3" id="KW-0378">Hydrolase</keyword>